<feature type="transmembrane region" description="Helical" evidence="7">
    <location>
        <begin position="163"/>
        <end position="184"/>
    </location>
</feature>
<evidence type="ECO:0000256" key="5">
    <source>
        <dbReference type="ARBA" id="ARBA00022989"/>
    </source>
</evidence>
<dbReference type="AlphaFoldDB" id="A0A6H0SFQ5"/>
<feature type="transmembrane region" description="Helical" evidence="7">
    <location>
        <begin position="274"/>
        <end position="296"/>
    </location>
</feature>
<gene>
    <name evidence="9" type="ORF">D3791_01860</name>
</gene>
<comment type="similarity">
    <text evidence="7">Belongs to the binding-protein-dependent transport system permease family.</text>
</comment>
<dbReference type="InterPro" id="IPR000515">
    <property type="entry name" value="MetI-like"/>
</dbReference>
<dbReference type="Proteomes" id="UP000502331">
    <property type="component" value="Chromosome"/>
</dbReference>
<evidence type="ECO:0000259" key="8">
    <source>
        <dbReference type="PROSITE" id="PS50928"/>
    </source>
</evidence>
<feature type="transmembrane region" description="Helical" evidence="7">
    <location>
        <begin position="133"/>
        <end position="157"/>
    </location>
</feature>
<evidence type="ECO:0000256" key="1">
    <source>
        <dbReference type="ARBA" id="ARBA00004651"/>
    </source>
</evidence>
<sequence>MATPTLPTSASSRLKQLPVISHLRMSSGLQRGMLIAGLVLSALFLLCALLAPLIAPFDFAQSSDASGDFPRQAAPDSKFIWGTTSTGYDVFSRTLFGAQTAIWVIVAAVVMSLFVGVLLGLISGYLGGWFDRIMVVLADAIYAFPSLLLAIVMSIVISQGQSSLFGGIMAAAISITVVFIPQYFRVVRAEVMRLKAEPFVESAQVIGASPWRVMFTHLLRNSTRTLPLIFTLNATEALLTLAGLGFLGFGIEPTAASEWGYDLNRAMSDATSGIWWTGLFPGLAIVLTVMGLTLVGESMNDLNDPRLRRFSRKKAKRITQSAQAGATQ</sequence>
<dbReference type="GO" id="GO:0005886">
    <property type="term" value="C:plasma membrane"/>
    <property type="evidence" value="ECO:0007669"/>
    <property type="project" value="UniProtKB-SubCell"/>
</dbReference>
<dbReference type="PANTHER" id="PTHR43386:SF1">
    <property type="entry name" value="D,D-DIPEPTIDE TRANSPORT SYSTEM PERMEASE PROTEIN DDPC-RELATED"/>
    <property type="match status" value="1"/>
</dbReference>
<feature type="domain" description="ABC transmembrane type-1" evidence="8">
    <location>
        <begin position="98"/>
        <end position="296"/>
    </location>
</feature>
<name>A0A6H0SFQ5_9MICC</name>
<proteinExistence type="inferred from homology"/>
<dbReference type="PROSITE" id="PS50928">
    <property type="entry name" value="ABC_TM1"/>
    <property type="match status" value="1"/>
</dbReference>
<feature type="transmembrane region" description="Helical" evidence="7">
    <location>
        <begin position="228"/>
        <end position="251"/>
    </location>
</feature>
<protein>
    <submittedName>
        <fullName evidence="9">ABC transporter permease</fullName>
    </submittedName>
</protein>
<evidence type="ECO:0000313" key="9">
    <source>
        <dbReference type="EMBL" id="QIV85976.1"/>
    </source>
</evidence>
<keyword evidence="2 7" id="KW-0813">Transport</keyword>
<evidence type="ECO:0000256" key="4">
    <source>
        <dbReference type="ARBA" id="ARBA00022692"/>
    </source>
</evidence>
<dbReference type="RefSeq" id="WP_022876586.1">
    <property type="nucleotide sequence ID" value="NZ_CP032549.1"/>
</dbReference>
<evidence type="ECO:0000256" key="6">
    <source>
        <dbReference type="ARBA" id="ARBA00023136"/>
    </source>
</evidence>
<dbReference type="PANTHER" id="PTHR43386">
    <property type="entry name" value="OLIGOPEPTIDE TRANSPORT SYSTEM PERMEASE PROTEIN APPC"/>
    <property type="match status" value="1"/>
</dbReference>
<dbReference type="Pfam" id="PF00528">
    <property type="entry name" value="BPD_transp_1"/>
    <property type="match status" value="1"/>
</dbReference>
<keyword evidence="3" id="KW-1003">Cell membrane</keyword>
<dbReference type="InterPro" id="IPR050366">
    <property type="entry name" value="BP-dependent_transpt_permease"/>
</dbReference>
<reference evidence="9 10" key="1">
    <citation type="submission" date="2018-09" db="EMBL/GenBank/DDBJ databases">
        <title>Glutamicibacter mishrai S5-52T (LMG 29155T = KCTC 39846T).</title>
        <authorList>
            <person name="Das S.K."/>
        </authorList>
    </citation>
    <scope>NUCLEOTIDE SEQUENCE [LARGE SCALE GENOMIC DNA]</scope>
    <source>
        <strain evidence="9 10">S5-52</strain>
    </source>
</reference>
<keyword evidence="5 7" id="KW-1133">Transmembrane helix</keyword>
<dbReference type="SUPFAM" id="SSF161098">
    <property type="entry name" value="MetI-like"/>
    <property type="match status" value="1"/>
</dbReference>
<dbReference type="Gene3D" id="1.10.3720.10">
    <property type="entry name" value="MetI-like"/>
    <property type="match status" value="1"/>
</dbReference>
<dbReference type="GO" id="GO:0055085">
    <property type="term" value="P:transmembrane transport"/>
    <property type="evidence" value="ECO:0007669"/>
    <property type="project" value="InterPro"/>
</dbReference>
<evidence type="ECO:0000313" key="10">
    <source>
        <dbReference type="Proteomes" id="UP000502331"/>
    </source>
</evidence>
<evidence type="ECO:0000256" key="2">
    <source>
        <dbReference type="ARBA" id="ARBA00022448"/>
    </source>
</evidence>
<evidence type="ECO:0000256" key="7">
    <source>
        <dbReference type="RuleBase" id="RU363032"/>
    </source>
</evidence>
<keyword evidence="10" id="KW-1185">Reference proteome</keyword>
<feature type="transmembrane region" description="Helical" evidence="7">
    <location>
        <begin position="33"/>
        <end position="55"/>
    </location>
</feature>
<dbReference type="InterPro" id="IPR035906">
    <property type="entry name" value="MetI-like_sf"/>
</dbReference>
<accession>A0A6H0SFQ5</accession>
<keyword evidence="4 7" id="KW-0812">Transmembrane</keyword>
<evidence type="ECO:0000256" key="3">
    <source>
        <dbReference type="ARBA" id="ARBA00022475"/>
    </source>
</evidence>
<comment type="subcellular location">
    <subcellularLocation>
        <location evidence="1 7">Cell membrane</location>
        <topology evidence="1 7">Multi-pass membrane protein</topology>
    </subcellularLocation>
</comment>
<dbReference type="EMBL" id="CP032549">
    <property type="protein sequence ID" value="QIV85976.1"/>
    <property type="molecule type" value="Genomic_DNA"/>
</dbReference>
<keyword evidence="6 7" id="KW-0472">Membrane</keyword>
<organism evidence="9 10">
    <name type="scientific">Glutamicibacter mishrai</name>
    <dbReference type="NCBI Taxonomy" id="1775880"/>
    <lineage>
        <taxon>Bacteria</taxon>
        <taxon>Bacillati</taxon>
        <taxon>Actinomycetota</taxon>
        <taxon>Actinomycetes</taxon>
        <taxon>Micrococcales</taxon>
        <taxon>Micrococcaceae</taxon>
        <taxon>Glutamicibacter</taxon>
    </lineage>
</organism>
<feature type="transmembrane region" description="Helical" evidence="7">
    <location>
        <begin position="101"/>
        <end position="126"/>
    </location>
</feature>
<dbReference type="CDD" id="cd06261">
    <property type="entry name" value="TM_PBP2"/>
    <property type="match status" value="1"/>
</dbReference>